<gene>
    <name evidence="2" type="ORF">HNR46_000696</name>
</gene>
<evidence type="ECO:0000313" key="3">
    <source>
        <dbReference type="Proteomes" id="UP000557717"/>
    </source>
</evidence>
<feature type="region of interest" description="Disordered" evidence="1">
    <location>
        <begin position="41"/>
        <end position="70"/>
    </location>
</feature>
<protein>
    <submittedName>
        <fullName evidence="2">Uncharacterized protein</fullName>
    </submittedName>
</protein>
<feature type="region of interest" description="Disordered" evidence="1">
    <location>
        <begin position="268"/>
        <end position="299"/>
    </location>
</feature>
<evidence type="ECO:0000256" key="1">
    <source>
        <dbReference type="SAM" id="MobiDB-lite"/>
    </source>
</evidence>
<sequence length="299" mass="33015">MKPATSFSLLLIAVLATVVVEERRIKDLRKQLDELRALREATPSATLEPPVESEPLALPPSQRTLPKDFPLPTDEQIKELALSDRADLYLQLGLTSTEQAYVESIVKAMRQTQQELAVAWVSSDQDAQGGLIAKMNEAEAEADTALRAFFNNESDIATFRDGLAMQADIELYHQLSPYLAVQGATFNKAKETAFIEALHQIRTTIGGIDWNSPEALPFFSTGSAEQRFDEEWEKIDDGLKTVMPVFLNGHEIEAVVSARKELYDSMHHSLFPSEEDSSEAETPAEETPEGAPSDAPEGP</sequence>
<name>A0A840UXH6_9BACT</name>
<feature type="compositionally biased region" description="Acidic residues" evidence="1">
    <location>
        <begin position="273"/>
        <end position="288"/>
    </location>
</feature>
<proteinExistence type="predicted"/>
<keyword evidence="3" id="KW-1185">Reference proteome</keyword>
<evidence type="ECO:0000313" key="2">
    <source>
        <dbReference type="EMBL" id="MBB5350472.1"/>
    </source>
</evidence>
<dbReference type="Proteomes" id="UP000557717">
    <property type="component" value="Unassembled WGS sequence"/>
</dbReference>
<dbReference type="EMBL" id="JACHFD010000002">
    <property type="protein sequence ID" value="MBB5350472.1"/>
    <property type="molecule type" value="Genomic_DNA"/>
</dbReference>
<reference evidence="2 3" key="1">
    <citation type="submission" date="2020-08" db="EMBL/GenBank/DDBJ databases">
        <title>Genomic Encyclopedia of Type Strains, Phase IV (KMG-IV): sequencing the most valuable type-strain genomes for metagenomic binning, comparative biology and taxonomic classification.</title>
        <authorList>
            <person name="Goeker M."/>
        </authorList>
    </citation>
    <scope>NUCLEOTIDE SEQUENCE [LARGE SCALE GENOMIC DNA]</scope>
    <source>
        <strain evidence="2 3">YC6886</strain>
    </source>
</reference>
<dbReference type="RefSeq" id="WP_184015789.1">
    <property type="nucleotide sequence ID" value="NZ_JACHFD010000002.1"/>
</dbReference>
<accession>A0A840UXH6</accession>
<comment type="caution">
    <text evidence="2">The sequence shown here is derived from an EMBL/GenBank/DDBJ whole genome shotgun (WGS) entry which is preliminary data.</text>
</comment>
<organism evidence="2 3">
    <name type="scientific">Haloferula luteola</name>
    <dbReference type="NCBI Taxonomy" id="595692"/>
    <lineage>
        <taxon>Bacteria</taxon>
        <taxon>Pseudomonadati</taxon>
        <taxon>Verrucomicrobiota</taxon>
        <taxon>Verrucomicrobiia</taxon>
        <taxon>Verrucomicrobiales</taxon>
        <taxon>Verrucomicrobiaceae</taxon>
        <taxon>Haloferula</taxon>
    </lineage>
</organism>
<dbReference type="AlphaFoldDB" id="A0A840UXH6"/>